<evidence type="ECO:0000313" key="1">
    <source>
        <dbReference type="EMBL" id="AFK34736.1"/>
    </source>
</evidence>
<name>I3S394_LOTJA</name>
<protein>
    <submittedName>
        <fullName evidence="1">Uncharacterized protein</fullName>
    </submittedName>
</protein>
<proteinExistence type="evidence at transcript level"/>
<accession>I3S394</accession>
<reference evidence="1" key="1">
    <citation type="submission" date="2012-05" db="EMBL/GenBank/DDBJ databases">
        <authorList>
            <person name="Krishnakumar V."/>
            <person name="Cheung F."/>
            <person name="Xiao Y."/>
            <person name="Chan A."/>
            <person name="Moskal W.A."/>
            <person name="Town C.D."/>
        </authorList>
    </citation>
    <scope>NUCLEOTIDE SEQUENCE</scope>
</reference>
<sequence length="80" mass="8842">MTSIALVFFGNQYLPQSKKTSLKSLLCGGLARSFGCVTMLECMRQFAALTGARNSKDLLLLSQNFTQRRCFSCSSLPILQ</sequence>
<dbReference type="AlphaFoldDB" id="I3S394"/>
<organism evidence="1">
    <name type="scientific">Lotus japonicus</name>
    <name type="common">Lotus corniculatus var. japonicus</name>
    <dbReference type="NCBI Taxonomy" id="34305"/>
    <lineage>
        <taxon>Eukaryota</taxon>
        <taxon>Viridiplantae</taxon>
        <taxon>Streptophyta</taxon>
        <taxon>Embryophyta</taxon>
        <taxon>Tracheophyta</taxon>
        <taxon>Spermatophyta</taxon>
        <taxon>Magnoliopsida</taxon>
        <taxon>eudicotyledons</taxon>
        <taxon>Gunneridae</taxon>
        <taxon>Pentapetalae</taxon>
        <taxon>rosids</taxon>
        <taxon>fabids</taxon>
        <taxon>Fabales</taxon>
        <taxon>Fabaceae</taxon>
        <taxon>Papilionoideae</taxon>
        <taxon>50 kb inversion clade</taxon>
        <taxon>NPAAA clade</taxon>
        <taxon>Hologalegina</taxon>
        <taxon>robinioid clade</taxon>
        <taxon>Loteae</taxon>
        <taxon>Lotus</taxon>
    </lineage>
</organism>
<dbReference type="EMBL" id="BT134941">
    <property type="protein sequence ID" value="AFK34736.1"/>
    <property type="molecule type" value="mRNA"/>
</dbReference>